<sequence>MKQEILISSNFKISKETSLIDKNQTYDFVT</sequence>
<dbReference type="AlphaFoldDB" id="A0A6C0F5H3"/>
<dbReference type="EMBL" id="MN738786">
    <property type="protein sequence ID" value="QHT36878.1"/>
    <property type="molecule type" value="Genomic_DNA"/>
</dbReference>
<name>A0A6C0F5H3_9ZZZZ</name>
<reference evidence="1" key="1">
    <citation type="journal article" date="2020" name="Nature">
        <title>Giant virus diversity and host interactions through global metagenomics.</title>
        <authorList>
            <person name="Schulz F."/>
            <person name="Roux S."/>
            <person name="Paez-Espino D."/>
            <person name="Jungbluth S."/>
            <person name="Walsh D.A."/>
            <person name="Denef V.J."/>
            <person name="McMahon K.D."/>
            <person name="Konstantinidis K.T."/>
            <person name="Eloe-Fadrosh E.A."/>
            <person name="Kyrpides N.C."/>
            <person name="Woyke T."/>
        </authorList>
    </citation>
    <scope>NUCLEOTIDE SEQUENCE</scope>
    <source>
        <strain evidence="1">GVMAG-S-ERX555967-130</strain>
    </source>
</reference>
<accession>A0A6C0F5H3</accession>
<organism evidence="1">
    <name type="scientific">viral metagenome</name>
    <dbReference type="NCBI Taxonomy" id="1070528"/>
    <lineage>
        <taxon>unclassified sequences</taxon>
        <taxon>metagenomes</taxon>
        <taxon>organismal metagenomes</taxon>
    </lineage>
</organism>
<proteinExistence type="predicted"/>
<evidence type="ECO:0000313" key="1">
    <source>
        <dbReference type="EMBL" id="QHT36878.1"/>
    </source>
</evidence>
<protein>
    <submittedName>
        <fullName evidence="1">Uncharacterized protein</fullName>
    </submittedName>
</protein>